<reference evidence="14" key="1">
    <citation type="submission" date="2025-08" db="UniProtKB">
        <authorList>
            <consortium name="Ensembl"/>
        </authorList>
    </citation>
    <scope>IDENTIFICATION</scope>
</reference>
<dbReference type="GeneTree" id="ENSGT01030000234582"/>
<evidence type="ECO:0000256" key="9">
    <source>
        <dbReference type="ARBA" id="ARBA00022989"/>
    </source>
</evidence>
<dbReference type="OrthoDB" id="264532at2759"/>
<sequence length="335" mass="37955">MMWIHFAPLRIPLSRRLQTAAVFQWTISFLAMAHCSVLLYILLVFSRFWALALLYGIWLYFDWDTPSRGGRRSQWVRSWRVWKYFAEYFPIRLVRTAPLDPRYNYILGFHPHGVLVIGAFGNFCTEGTGFSSLFPGITPYLLMLPAWFRIPFFREYIMSGSLVSSDKASAHHLLSKDGGQAVVIAVGGPPEALDAKPGELTLQLLKRTGFIKLALTHGTHLVPVISFGENDLYYQVSNPKGSRLRTFQEGLQKIIGLALPLFHGRGVFQYSFGLLPHRRPVYTVVGSPIPVTKNLSPTTEDITSLHALYVKSLRDLFESHKTLYGIPGECQLVLH</sequence>
<dbReference type="InterPro" id="IPR007130">
    <property type="entry name" value="DAGAT"/>
</dbReference>
<dbReference type="EC" id="2.3.1.-" evidence="13"/>
<dbReference type="Proteomes" id="UP000694569">
    <property type="component" value="Unplaced"/>
</dbReference>
<dbReference type="GO" id="GO:0006071">
    <property type="term" value="P:glycerol metabolic process"/>
    <property type="evidence" value="ECO:0007669"/>
    <property type="project" value="UniProtKB-KW"/>
</dbReference>
<evidence type="ECO:0000313" key="14">
    <source>
        <dbReference type="Ensembl" id="ENSLLEP00000037828.1"/>
    </source>
</evidence>
<evidence type="ECO:0000256" key="3">
    <source>
        <dbReference type="ARBA" id="ARBA00005420"/>
    </source>
</evidence>
<evidence type="ECO:0000256" key="7">
    <source>
        <dbReference type="ARBA" id="ARBA00022798"/>
    </source>
</evidence>
<dbReference type="GO" id="GO:0004144">
    <property type="term" value="F:diacylglycerol O-acyltransferase activity"/>
    <property type="evidence" value="ECO:0007669"/>
    <property type="project" value="TreeGrafter"/>
</dbReference>
<dbReference type="PANTHER" id="PTHR12317">
    <property type="entry name" value="DIACYLGLYCEROL O-ACYLTRANSFERASE"/>
    <property type="match status" value="1"/>
</dbReference>
<evidence type="ECO:0000256" key="12">
    <source>
        <dbReference type="ARBA" id="ARBA00023315"/>
    </source>
</evidence>
<reference evidence="14" key="2">
    <citation type="submission" date="2025-09" db="UniProtKB">
        <authorList>
            <consortium name="Ensembl"/>
        </authorList>
    </citation>
    <scope>IDENTIFICATION</scope>
</reference>
<keyword evidence="10" id="KW-0443">Lipid metabolism</keyword>
<dbReference type="GO" id="GO:0019432">
    <property type="term" value="P:triglyceride biosynthetic process"/>
    <property type="evidence" value="ECO:0007669"/>
    <property type="project" value="UniProtKB-UniPathway"/>
</dbReference>
<organism evidence="14 15">
    <name type="scientific">Leptobrachium leishanense</name>
    <name type="common">Leishan spiny toad</name>
    <dbReference type="NCBI Taxonomy" id="445787"/>
    <lineage>
        <taxon>Eukaryota</taxon>
        <taxon>Metazoa</taxon>
        <taxon>Chordata</taxon>
        <taxon>Craniata</taxon>
        <taxon>Vertebrata</taxon>
        <taxon>Euteleostomi</taxon>
        <taxon>Amphibia</taxon>
        <taxon>Batrachia</taxon>
        <taxon>Anura</taxon>
        <taxon>Pelobatoidea</taxon>
        <taxon>Megophryidae</taxon>
        <taxon>Leptobrachium</taxon>
    </lineage>
</organism>
<dbReference type="AlphaFoldDB" id="A0A8C5QKH2"/>
<dbReference type="Pfam" id="PF03982">
    <property type="entry name" value="DAGAT"/>
    <property type="match status" value="1"/>
</dbReference>
<dbReference type="GO" id="GO:0005789">
    <property type="term" value="C:endoplasmic reticulum membrane"/>
    <property type="evidence" value="ECO:0007669"/>
    <property type="project" value="UniProtKB-SubCell"/>
</dbReference>
<evidence type="ECO:0000313" key="15">
    <source>
        <dbReference type="Proteomes" id="UP000694569"/>
    </source>
</evidence>
<dbReference type="CDD" id="cd07987">
    <property type="entry name" value="LPLAT_MGAT-like"/>
    <property type="match status" value="1"/>
</dbReference>
<keyword evidence="4" id="KW-0444">Lipid biosynthesis</keyword>
<protein>
    <recommendedName>
        <fullName evidence="13">Acyltransferase</fullName>
        <ecNumber evidence="13">2.3.1.-</ecNumber>
    </recommendedName>
</protein>
<dbReference type="UniPathway" id="UPA00282"/>
<accession>A0A8C5QKH2</accession>
<keyword evidence="8 13" id="KW-0256">Endoplasmic reticulum</keyword>
<keyword evidence="6 13" id="KW-0812">Transmembrane</keyword>
<dbReference type="Ensembl" id="ENSLLET00000039284.1">
    <property type="protein sequence ID" value="ENSLLEP00000037828.1"/>
    <property type="gene ID" value="ENSLLEG00000023978.1"/>
</dbReference>
<keyword evidence="15" id="KW-1185">Reference proteome</keyword>
<evidence type="ECO:0000256" key="2">
    <source>
        <dbReference type="ARBA" id="ARBA00004771"/>
    </source>
</evidence>
<feature type="transmembrane region" description="Helical" evidence="13">
    <location>
        <begin position="48"/>
        <end position="63"/>
    </location>
</feature>
<keyword evidence="11 13" id="KW-0472">Membrane</keyword>
<keyword evidence="9 13" id="KW-1133">Transmembrane helix</keyword>
<evidence type="ECO:0000256" key="5">
    <source>
        <dbReference type="ARBA" id="ARBA00022679"/>
    </source>
</evidence>
<keyword evidence="5 13" id="KW-0808">Transferase</keyword>
<keyword evidence="7" id="KW-0319">Glycerol metabolism</keyword>
<evidence type="ECO:0000256" key="1">
    <source>
        <dbReference type="ARBA" id="ARBA00004477"/>
    </source>
</evidence>
<comment type="subcellular location">
    <subcellularLocation>
        <location evidence="1 13">Endoplasmic reticulum membrane</location>
        <topology evidence="1 13">Multi-pass membrane protein</topology>
    </subcellularLocation>
</comment>
<keyword evidence="12" id="KW-0012">Acyltransferase</keyword>
<evidence type="ECO:0000256" key="4">
    <source>
        <dbReference type="ARBA" id="ARBA00022516"/>
    </source>
</evidence>
<evidence type="ECO:0000256" key="8">
    <source>
        <dbReference type="ARBA" id="ARBA00022824"/>
    </source>
</evidence>
<evidence type="ECO:0000256" key="11">
    <source>
        <dbReference type="ARBA" id="ARBA00023136"/>
    </source>
</evidence>
<name>A0A8C5QKH2_9ANUR</name>
<evidence type="ECO:0000256" key="10">
    <source>
        <dbReference type="ARBA" id="ARBA00023098"/>
    </source>
</evidence>
<evidence type="ECO:0000256" key="6">
    <source>
        <dbReference type="ARBA" id="ARBA00022692"/>
    </source>
</evidence>
<comment type="pathway">
    <text evidence="2">Glycerolipid metabolism; triacylglycerol biosynthesis.</text>
</comment>
<proteinExistence type="inferred from homology"/>
<dbReference type="PANTHER" id="PTHR12317:SF78">
    <property type="entry name" value="ACYLTRANSFERASE"/>
    <property type="match status" value="1"/>
</dbReference>
<evidence type="ECO:0000256" key="13">
    <source>
        <dbReference type="RuleBase" id="RU367023"/>
    </source>
</evidence>
<comment type="similarity">
    <text evidence="3 13">Belongs to the diacylglycerol acyltransferase family.</text>
</comment>
<comment type="caution">
    <text evidence="13">Lacks conserved residue(s) required for the propagation of feature annotation.</text>
</comment>